<sequence>MAFFADRGGQAVDPHRATVELLDHGQQQAAVLVVEAAFVDVEHVQRQVGDGLGDVALGPDLS</sequence>
<accession>A0A699XG99</accession>
<protein>
    <submittedName>
        <fullName evidence="1">Uncharacterized protein</fullName>
    </submittedName>
</protein>
<organism evidence="1">
    <name type="scientific">Tanacetum cinerariifolium</name>
    <name type="common">Dalmatian daisy</name>
    <name type="synonym">Chrysanthemum cinerariifolium</name>
    <dbReference type="NCBI Taxonomy" id="118510"/>
    <lineage>
        <taxon>Eukaryota</taxon>
        <taxon>Viridiplantae</taxon>
        <taxon>Streptophyta</taxon>
        <taxon>Embryophyta</taxon>
        <taxon>Tracheophyta</taxon>
        <taxon>Spermatophyta</taxon>
        <taxon>Magnoliopsida</taxon>
        <taxon>eudicotyledons</taxon>
        <taxon>Gunneridae</taxon>
        <taxon>Pentapetalae</taxon>
        <taxon>asterids</taxon>
        <taxon>campanulids</taxon>
        <taxon>Asterales</taxon>
        <taxon>Asteraceae</taxon>
        <taxon>Asteroideae</taxon>
        <taxon>Anthemideae</taxon>
        <taxon>Anthemidinae</taxon>
        <taxon>Tanacetum</taxon>
    </lineage>
</organism>
<proteinExistence type="predicted"/>
<dbReference type="AlphaFoldDB" id="A0A699XG99"/>
<evidence type="ECO:0000313" key="1">
    <source>
        <dbReference type="EMBL" id="GFD58739.1"/>
    </source>
</evidence>
<feature type="non-terminal residue" evidence="1">
    <location>
        <position position="62"/>
    </location>
</feature>
<dbReference type="EMBL" id="BKCJ011856762">
    <property type="protein sequence ID" value="GFD58739.1"/>
    <property type="molecule type" value="Genomic_DNA"/>
</dbReference>
<gene>
    <name evidence="1" type="ORF">Tci_930708</name>
</gene>
<reference evidence="1" key="1">
    <citation type="journal article" date="2019" name="Sci. Rep.">
        <title>Draft genome of Tanacetum cinerariifolium, the natural source of mosquito coil.</title>
        <authorList>
            <person name="Yamashiro T."/>
            <person name="Shiraishi A."/>
            <person name="Satake H."/>
            <person name="Nakayama K."/>
        </authorList>
    </citation>
    <scope>NUCLEOTIDE SEQUENCE</scope>
</reference>
<name>A0A699XG99_TANCI</name>
<comment type="caution">
    <text evidence="1">The sequence shown here is derived from an EMBL/GenBank/DDBJ whole genome shotgun (WGS) entry which is preliminary data.</text>
</comment>